<evidence type="ECO:0000256" key="1">
    <source>
        <dbReference type="SAM" id="Coils"/>
    </source>
</evidence>
<name>A0A6L5YP65_9FIRM</name>
<feature type="region of interest" description="Disordered" evidence="2">
    <location>
        <begin position="41"/>
        <end position="65"/>
    </location>
</feature>
<keyword evidence="3" id="KW-0472">Membrane</keyword>
<protein>
    <submittedName>
        <fullName evidence="4">Stage III sporulation protein AG</fullName>
    </submittedName>
</protein>
<dbReference type="RefSeq" id="WP_154427925.1">
    <property type="nucleotide sequence ID" value="NZ_VUNI01000001.1"/>
</dbReference>
<proteinExistence type="predicted"/>
<feature type="coiled-coil region" evidence="1">
    <location>
        <begin position="65"/>
        <end position="92"/>
    </location>
</feature>
<evidence type="ECO:0000313" key="5">
    <source>
        <dbReference type="Proteomes" id="UP000474024"/>
    </source>
</evidence>
<accession>A0A6L5YP65</accession>
<feature type="transmembrane region" description="Helical" evidence="3">
    <location>
        <begin position="21"/>
        <end position="40"/>
    </location>
</feature>
<comment type="caution">
    <text evidence="4">The sequence shown here is derived from an EMBL/GenBank/DDBJ whole genome shotgun (WGS) entry which is preliminary data.</text>
</comment>
<evidence type="ECO:0000256" key="3">
    <source>
        <dbReference type="SAM" id="Phobius"/>
    </source>
</evidence>
<dbReference type="EMBL" id="VUNI01000001">
    <property type="protein sequence ID" value="MST73606.1"/>
    <property type="molecule type" value="Genomic_DNA"/>
</dbReference>
<evidence type="ECO:0000256" key="2">
    <source>
        <dbReference type="SAM" id="MobiDB-lite"/>
    </source>
</evidence>
<keyword evidence="5" id="KW-1185">Reference proteome</keyword>
<dbReference type="AlphaFoldDB" id="A0A6L5YP65"/>
<organism evidence="4 5">
    <name type="scientific">Roseburia porci</name>
    <dbReference type="NCBI Taxonomy" id="2605790"/>
    <lineage>
        <taxon>Bacteria</taxon>
        <taxon>Bacillati</taxon>
        <taxon>Bacillota</taxon>
        <taxon>Clostridia</taxon>
        <taxon>Lachnospirales</taxon>
        <taxon>Lachnospiraceae</taxon>
        <taxon>Roseburia</taxon>
    </lineage>
</organism>
<dbReference type="Proteomes" id="UP000474024">
    <property type="component" value="Unassembled WGS sequence"/>
</dbReference>
<keyword evidence="3" id="KW-1133">Transmembrane helix</keyword>
<sequence>MKFSTWTIIRNKIRHMKGQDWLIVILIGMLILIVAIPSGSGSKIGKQDTKETSDEKNGKTDGSLEDNEREYAAQLEKKLENILEKMEGVGNVDVMITLKDEGETVLDKDVSSNSESYQENTVIFDSGNQNSPYVTKETAPQIEGVVVVAEGGKNAAVQSSIMDAVTALFGVEAHKIKVVPMQNVE</sequence>
<reference evidence="4 5" key="1">
    <citation type="submission" date="2019-08" db="EMBL/GenBank/DDBJ databases">
        <title>In-depth cultivation of the pig gut microbiome towards novel bacterial diversity and tailored functional studies.</title>
        <authorList>
            <person name="Wylensek D."/>
            <person name="Hitch T.C.A."/>
            <person name="Clavel T."/>
        </authorList>
    </citation>
    <scope>NUCLEOTIDE SEQUENCE [LARGE SCALE GENOMIC DNA]</scope>
    <source>
        <strain evidence="4 5">MUC/MUC-530-WT-4D</strain>
    </source>
</reference>
<evidence type="ECO:0000313" key="4">
    <source>
        <dbReference type="EMBL" id="MST73606.1"/>
    </source>
</evidence>
<keyword evidence="1" id="KW-0175">Coiled coil</keyword>
<feature type="compositionally biased region" description="Basic and acidic residues" evidence="2">
    <location>
        <begin position="45"/>
        <end position="59"/>
    </location>
</feature>
<keyword evidence="3" id="KW-0812">Transmembrane</keyword>
<gene>
    <name evidence="4" type="ORF">FYJ75_00970</name>
</gene>